<accession>A0A5J4KPT1</accession>
<dbReference type="Proteomes" id="UP000326912">
    <property type="component" value="Unassembled WGS sequence"/>
</dbReference>
<reference evidence="1 2" key="1">
    <citation type="submission" date="2019-10" db="EMBL/GenBank/DDBJ databases">
        <title>Dictyobacter vulcani sp. nov., within the class Ktedonobacteria, isolated from soil of volcanic Mt. Zao.</title>
        <authorList>
            <person name="Zheng Y."/>
            <person name="Wang C.M."/>
            <person name="Sakai Y."/>
            <person name="Abe K."/>
            <person name="Yokota A."/>
            <person name="Yabe S."/>
        </authorList>
    </citation>
    <scope>NUCLEOTIDE SEQUENCE [LARGE SCALE GENOMIC DNA]</scope>
    <source>
        <strain evidence="1 2">W12</strain>
    </source>
</reference>
<proteinExistence type="predicted"/>
<keyword evidence="2" id="KW-1185">Reference proteome</keyword>
<comment type="caution">
    <text evidence="1">The sequence shown here is derived from an EMBL/GenBank/DDBJ whole genome shotgun (WGS) entry which is preliminary data.</text>
</comment>
<name>A0A5J4KPT1_9CHLR</name>
<sequence length="80" mass="8709">MIRWFLYVTSMSAPPIGGALMLSTKQYTTPFTWCSVNVDEKGRGAGDGNPLTGFQGCALASLPSPARYAGEPFQWSLIEY</sequence>
<organism evidence="1 2">
    <name type="scientific">Dictyobacter vulcani</name>
    <dbReference type="NCBI Taxonomy" id="2607529"/>
    <lineage>
        <taxon>Bacteria</taxon>
        <taxon>Bacillati</taxon>
        <taxon>Chloroflexota</taxon>
        <taxon>Ktedonobacteria</taxon>
        <taxon>Ktedonobacterales</taxon>
        <taxon>Dictyobacteraceae</taxon>
        <taxon>Dictyobacter</taxon>
    </lineage>
</organism>
<dbReference type="EMBL" id="BKZW01000002">
    <property type="protein sequence ID" value="GER89603.1"/>
    <property type="molecule type" value="Genomic_DNA"/>
</dbReference>
<evidence type="ECO:0000313" key="2">
    <source>
        <dbReference type="Proteomes" id="UP000326912"/>
    </source>
</evidence>
<dbReference type="AlphaFoldDB" id="A0A5J4KPT1"/>
<gene>
    <name evidence="1" type="ORF">KDW_37650</name>
</gene>
<evidence type="ECO:0000313" key="1">
    <source>
        <dbReference type="EMBL" id="GER89603.1"/>
    </source>
</evidence>
<protein>
    <submittedName>
        <fullName evidence="1">Uncharacterized protein</fullName>
    </submittedName>
</protein>